<dbReference type="Pfam" id="PF00037">
    <property type="entry name" value="Fer4"/>
    <property type="match status" value="1"/>
</dbReference>
<feature type="binding site" evidence="15">
    <location>
        <position position="589"/>
    </location>
    <ligand>
        <name>[4Fe-4S] cluster</name>
        <dbReference type="ChEBI" id="CHEBI:49883"/>
        <label>2</label>
    </ligand>
</feature>
<feature type="binding site" evidence="15">
    <location>
        <position position="566"/>
    </location>
    <ligand>
        <name>[4Fe-4S] cluster</name>
        <dbReference type="ChEBI" id="CHEBI:49883"/>
        <label>1</label>
    </ligand>
</feature>
<evidence type="ECO:0000256" key="2">
    <source>
        <dbReference type="ARBA" id="ARBA00011238"/>
    </source>
</evidence>
<accession>F2NXQ6</accession>
<gene>
    <name evidence="17" type="ordered locus">Tresu_2400</name>
</gene>
<dbReference type="GO" id="GO:0030976">
    <property type="term" value="F:thiamine pyrophosphate binding"/>
    <property type="evidence" value="ECO:0007669"/>
    <property type="project" value="InterPro"/>
</dbReference>
<dbReference type="EC" id="1.2.7.8" evidence="3 14"/>
<feature type="binding site" evidence="15">
    <location>
        <position position="595"/>
    </location>
    <ligand>
        <name>[4Fe-4S] cluster</name>
        <dbReference type="ChEBI" id="CHEBI:49883"/>
        <label>2</label>
    </ligand>
</feature>
<dbReference type="NCBIfam" id="TIGR03336">
    <property type="entry name" value="IOR_alpha"/>
    <property type="match status" value="1"/>
</dbReference>
<dbReference type="GO" id="GO:0046872">
    <property type="term" value="F:metal ion binding"/>
    <property type="evidence" value="ECO:0007669"/>
    <property type="project" value="UniProtKB-UniRule"/>
</dbReference>
<keyword evidence="10 14" id="KW-0408">Iron</keyword>
<evidence type="ECO:0000256" key="13">
    <source>
        <dbReference type="ARBA" id="ARBA00048332"/>
    </source>
</evidence>
<proteinExistence type="predicted"/>
<sequence length="608" mass="66069">MSKKMIMGNEAIALGAICAGVNVISGYPGTPSSEIIEFAAKYIKQTGAYIEWSVNEKAALEVAAGASYCGARTLVTMKQVGLNVAGDPAMCLSYVGVKGGMVIVSADDPGPISSQTEQDTRMYGAFSKIPVFDPSSPEEAFEMIQQAFKFSERYNTPVLLRPTTRVDHGYASMEIPELPKAKKIEGFEKDTGRWVIFPRTSFLNHKRIFERNEFILPSEFSKSKFNFIENKIPGSKKGIVASGVSYCYAKEALEILGEKNIPVLKIGTPYPFPSDLAKSFLADAEEVLVIEELDTVIENELLKLCGKNHLENKIHGKLTKEIPEAGEYSVEIVKQAIAKFIGLEVSENKIELPPLPVRPPVLCAGCPHRASFYAVKQAMKGEKTVYCGDIGCYTLGNAKPLDMCDTCLCMGADITMAQGFFHAENDRHCFSFIGDSTFFASGITGVVNAVYNQARQTICILDNSTTAMTGHQPHPGTGVTMMGEITEKISIEKILKAVGVEPVVTVNPFNLEESIAAVKECDSHEGVSAVIFKSPCIALLRKEEFKEFRKPALCVENEKCVGCKKCINEIGCPALGMNGKKARIDSSLCTGCSLCPQICPVNAIASKN</sequence>
<feature type="binding site" evidence="15">
    <location>
        <position position="599"/>
    </location>
    <ligand>
        <name>[4Fe-4S] cluster</name>
        <dbReference type="ChEBI" id="CHEBI:49883"/>
        <label>1</label>
    </ligand>
</feature>
<evidence type="ECO:0000256" key="9">
    <source>
        <dbReference type="ARBA" id="ARBA00023002"/>
    </source>
</evidence>
<dbReference type="SUPFAM" id="SSF52518">
    <property type="entry name" value="Thiamin diphosphate-binding fold (THDP-binding)"/>
    <property type="match status" value="2"/>
</dbReference>
<feature type="domain" description="4Fe-4S ferredoxin-type" evidence="16">
    <location>
        <begin position="551"/>
        <end position="573"/>
    </location>
</feature>
<organism evidence="17 18">
    <name type="scientific">Treponema succinifaciens (strain ATCC 33096 / DSM 2489 / 6091)</name>
    <dbReference type="NCBI Taxonomy" id="869209"/>
    <lineage>
        <taxon>Bacteria</taxon>
        <taxon>Pseudomonadati</taxon>
        <taxon>Spirochaetota</taxon>
        <taxon>Spirochaetia</taxon>
        <taxon>Spirochaetales</taxon>
        <taxon>Treponemataceae</taxon>
        <taxon>Treponema</taxon>
    </lineage>
</organism>
<dbReference type="InterPro" id="IPR045025">
    <property type="entry name" value="HACL1-like"/>
</dbReference>
<feature type="binding site" evidence="15">
    <location>
        <position position="572"/>
    </location>
    <ligand>
        <name>[4Fe-4S] cluster</name>
        <dbReference type="ChEBI" id="CHEBI:49883"/>
        <label>2</label>
    </ligand>
</feature>
<keyword evidence="9 14" id="KW-0560">Oxidoreductase</keyword>
<evidence type="ECO:0000256" key="8">
    <source>
        <dbReference type="ARBA" id="ARBA00022982"/>
    </source>
</evidence>
<keyword evidence="6 14" id="KW-0004">4Fe-4S</keyword>
<protein>
    <recommendedName>
        <fullName evidence="4 14">Indolepyruvate oxidoreductase subunit IorA</fullName>
        <shortName evidence="14">IOR</shortName>
        <ecNumber evidence="3 14">1.2.7.8</ecNumber>
    </recommendedName>
    <alternativeName>
        <fullName evidence="12 14">Indolepyruvate ferredoxin oxidoreductase subunit alpha</fullName>
    </alternativeName>
</protein>
<feature type="binding site" evidence="15">
    <location>
        <position position="592"/>
    </location>
    <ligand>
        <name>[4Fe-4S] cluster</name>
        <dbReference type="ChEBI" id="CHEBI:49883"/>
        <label>2</label>
    </ligand>
</feature>
<dbReference type="InterPro" id="IPR009014">
    <property type="entry name" value="Transketo_C/PFOR_II"/>
</dbReference>
<dbReference type="KEGG" id="tsu:Tresu_2400"/>
<dbReference type="InterPro" id="IPR011766">
    <property type="entry name" value="TPP_enzyme_TPP-bd"/>
</dbReference>
<dbReference type="STRING" id="869209.Tresu_2400"/>
<dbReference type="eggNOG" id="COG4231">
    <property type="taxonomic scope" value="Bacteria"/>
</dbReference>
<dbReference type="PIRSF" id="PIRSF006439">
    <property type="entry name" value="Indolepyruvate_ferr_oxidored"/>
    <property type="match status" value="1"/>
</dbReference>
<keyword evidence="18" id="KW-1185">Reference proteome</keyword>
<dbReference type="Pfam" id="PF02775">
    <property type="entry name" value="TPP_enzyme_C"/>
    <property type="match status" value="1"/>
</dbReference>
<feature type="binding site" evidence="15">
    <location>
        <position position="563"/>
    </location>
    <ligand>
        <name>[4Fe-4S] cluster</name>
        <dbReference type="ChEBI" id="CHEBI:49883"/>
        <label>1</label>
    </ligand>
</feature>
<feature type="domain" description="4Fe-4S ferredoxin-type" evidence="16">
    <location>
        <begin position="580"/>
        <end position="608"/>
    </location>
</feature>
<keyword evidence="11 14" id="KW-0411">Iron-sulfur</keyword>
<evidence type="ECO:0000313" key="17">
    <source>
        <dbReference type="EMBL" id="AEB15262.1"/>
    </source>
</evidence>
<dbReference type="SUPFAM" id="SSF52922">
    <property type="entry name" value="TK C-terminal domain-like"/>
    <property type="match status" value="1"/>
</dbReference>
<dbReference type="OrthoDB" id="9804603at2"/>
<dbReference type="GO" id="GO:0043805">
    <property type="term" value="F:indolepyruvate ferredoxin oxidoreductase activity"/>
    <property type="evidence" value="ECO:0007669"/>
    <property type="project" value="UniProtKB-UniRule"/>
</dbReference>
<reference evidence="18" key="2">
    <citation type="submission" date="2011-04" db="EMBL/GenBank/DDBJ databases">
        <title>The complete genome of chromosome of Treponema succinifaciens DSM 2489.</title>
        <authorList>
            <person name="Lucas S."/>
            <person name="Copeland A."/>
            <person name="Lapidus A."/>
            <person name="Bruce D."/>
            <person name="Goodwin L."/>
            <person name="Pitluck S."/>
            <person name="Peters L."/>
            <person name="Kyrpides N."/>
            <person name="Mavromatis K."/>
            <person name="Ivanova N."/>
            <person name="Ovchinnikova G."/>
            <person name="Teshima H."/>
            <person name="Detter J.C."/>
            <person name="Tapia R."/>
            <person name="Han C."/>
            <person name="Land M."/>
            <person name="Hauser L."/>
            <person name="Markowitz V."/>
            <person name="Cheng J.-F."/>
            <person name="Hugenholtz P."/>
            <person name="Woyke T."/>
            <person name="Wu D."/>
            <person name="Gronow S."/>
            <person name="Wellnitz S."/>
            <person name="Brambilla E."/>
            <person name="Klenk H.-P."/>
            <person name="Eisen J.A."/>
        </authorList>
    </citation>
    <scope>NUCLEOTIDE SEQUENCE [LARGE SCALE GENOMIC DNA]</scope>
    <source>
        <strain evidence="18">ATCC 33096 / DSM 2489 / 6091</strain>
    </source>
</reference>
<keyword evidence="7 14" id="KW-0479">Metal-binding</keyword>
<comment type="subunit">
    <text evidence="2">Heterodimer of the IorA and IorB subunits.</text>
</comment>
<dbReference type="EMBL" id="CP002631">
    <property type="protein sequence ID" value="AEB15262.1"/>
    <property type="molecule type" value="Genomic_DNA"/>
</dbReference>
<dbReference type="CDD" id="cd07034">
    <property type="entry name" value="TPP_PYR_PFOR_IOR-alpha_like"/>
    <property type="match status" value="1"/>
</dbReference>
<dbReference type="FunFam" id="3.40.50.970:FF:000039">
    <property type="entry name" value="Indolepyruvate oxidoreductase subunit IorA"/>
    <property type="match status" value="1"/>
</dbReference>
<evidence type="ECO:0000256" key="12">
    <source>
        <dbReference type="ARBA" id="ARBA00030514"/>
    </source>
</evidence>
<dbReference type="GO" id="GO:0044281">
    <property type="term" value="P:small molecule metabolic process"/>
    <property type="evidence" value="ECO:0007669"/>
    <property type="project" value="UniProtKB-ARBA"/>
</dbReference>
<keyword evidence="8 14" id="KW-0249">Electron transport</keyword>
<feature type="binding site" evidence="15">
    <location>
        <position position="560"/>
    </location>
    <ligand>
        <name>[4Fe-4S] cluster</name>
        <dbReference type="ChEBI" id="CHEBI:49883"/>
        <label>1</label>
    </ligand>
</feature>
<dbReference type="InterPro" id="IPR017896">
    <property type="entry name" value="4Fe4S_Fe-S-bd"/>
</dbReference>
<dbReference type="InterPro" id="IPR002880">
    <property type="entry name" value="Pyrv_Fd/Flavodoxin_OxRdtase_N"/>
</dbReference>
<evidence type="ECO:0000256" key="14">
    <source>
        <dbReference type="PIRNR" id="PIRNR006439"/>
    </source>
</evidence>
<dbReference type="Gene3D" id="3.40.50.970">
    <property type="match status" value="2"/>
</dbReference>
<dbReference type="PROSITE" id="PS51379">
    <property type="entry name" value="4FE4S_FER_2"/>
    <property type="match status" value="2"/>
</dbReference>
<dbReference type="RefSeq" id="WP_013702513.1">
    <property type="nucleotide sequence ID" value="NC_015385.1"/>
</dbReference>
<evidence type="ECO:0000256" key="3">
    <source>
        <dbReference type="ARBA" id="ARBA00012812"/>
    </source>
</evidence>
<evidence type="ECO:0000259" key="16">
    <source>
        <dbReference type="PROSITE" id="PS51379"/>
    </source>
</evidence>
<evidence type="ECO:0000256" key="10">
    <source>
        <dbReference type="ARBA" id="ARBA00023004"/>
    </source>
</evidence>
<dbReference type="Gene3D" id="3.40.50.920">
    <property type="match status" value="1"/>
</dbReference>
<evidence type="ECO:0000256" key="4">
    <source>
        <dbReference type="ARBA" id="ARBA00017710"/>
    </source>
</evidence>
<dbReference type="Gene3D" id="3.30.70.20">
    <property type="match status" value="1"/>
</dbReference>
<evidence type="ECO:0000256" key="5">
    <source>
        <dbReference type="ARBA" id="ARBA00022448"/>
    </source>
</evidence>
<reference evidence="17 18" key="1">
    <citation type="journal article" date="2011" name="Stand. Genomic Sci.">
        <title>Complete genome sequence of Treponema succinifaciens type strain (6091).</title>
        <authorList>
            <person name="Han C."/>
            <person name="Gronow S."/>
            <person name="Teshima H."/>
            <person name="Lapidus A."/>
            <person name="Nolan M."/>
            <person name="Lucas S."/>
            <person name="Hammon N."/>
            <person name="Deshpande S."/>
            <person name="Cheng J.F."/>
            <person name="Zeytun A."/>
            <person name="Tapia R."/>
            <person name="Goodwin L."/>
            <person name="Pitluck S."/>
            <person name="Liolios K."/>
            <person name="Pagani I."/>
            <person name="Ivanova N."/>
            <person name="Mavromatis K."/>
            <person name="Mikhailova N."/>
            <person name="Huntemann M."/>
            <person name="Pati A."/>
            <person name="Chen A."/>
            <person name="Palaniappan K."/>
            <person name="Land M."/>
            <person name="Hauser L."/>
            <person name="Brambilla E.M."/>
            <person name="Rohde M."/>
            <person name="Goker M."/>
            <person name="Woyke T."/>
            <person name="Bristow J."/>
            <person name="Eisen J.A."/>
            <person name="Markowitz V."/>
            <person name="Hugenholtz P."/>
            <person name="Kyrpides N.C."/>
            <person name="Klenk H.P."/>
            <person name="Detter J.C."/>
        </authorList>
    </citation>
    <scope>NUCLEOTIDE SEQUENCE [LARGE SCALE GENOMIC DNA]</scope>
    <source>
        <strain evidence="18">ATCC 33096 / DSM 2489 / 6091</strain>
    </source>
</reference>
<evidence type="ECO:0000256" key="7">
    <source>
        <dbReference type="ARBA" id="ARBA00022723"/>
    </source>
</evidence>
<dbReference type="AlphaFoldDB" id="F2NXQ6"/>
<dbReference type="InterPro" id="IPR017721">
    <property type="entry name" value="IorA"/>
</dbReference>
<dbReference type="InterPro" id="IPR029061">
    <property type="entry name" value="THDP-binding"/>
</dbReference>
<evidence type="ECO:0000256" key="11">
    <source>
        <dbReference type="ARBA" id="ARBA00023014"/>
    </source>
</evidence>
<dbReference type="Proteomes" id="UP000006852">
    <property type="component" value="Chromosome"/>
</dbReference>
<evidence type="ECO:0000256" key="6">
    <source>
        <dbReference type="ARBA" id="ARBA00022485"/>
    </source>
</evidence>
<dbReference type="HOGENOM" id="CLU_017727_0_0_12"/>
<comment type="cofactor">
    <cofactor evidence="14 15">
        <name>[4Fe-4S] cluster</name>
        <dbReference type="ChEBI" id="CHEBI:49883"/>
    </cofactor>
    <text evidence="14 15">Binds 2 [4Fe-4S] clusters. In this family the first cluster has a non-standard and varying [4Fe-4S] binding motif CX(2)CX(2)CX(4-5)CP.</text>
</comment>
<comment type="function">
    <text evidence="1 14">Catalyzes the ferredoxin-dependent oxidative decarboxylation of arylpyruvates.</text>
</comment>
<evidence type="ECO:0000256" key="15">
    <source>
        <dbReference type="PIRSR" id="PIRSR006439-50"/>
    </source>
</evidence>
<evidence type="ECO:0000313" key="18">
    <source>
        <dbReference type="Proteomes" id="UP000006852"/>
    </source>
</evidence>
<dbReference type="PANTHER" id="PTHR43710:SF7">
    <property type="entry name" value="INDOLEPYRUVATE OXIDOREDUCTASE SUBUNIT IORA"/>
    <property type="match status" value="1"/>
</dbReference>
<dbReference type="CDD" id="cd02008">
    <property type="entry name" value="TPP_IOR_alpha"/>
    <property type="match status" value="1"/>
</dbReference>
<dbReference type="PANTHER" id="PTHR43710">
    <property type="entry name" value="2-HYDROXYACYL-COA LYASE"/>
    <property type="match status" value="1"/>
</dbReference>
<evidence type="ECO:0000256" key="1">
    <source>
        <dbReference type="ARBA" id="ARBA00002995"/>
    </source>
</evidence>
<name>F2NXQ6_TRES6</name>
<keyword evidence="5 14" id="KW-0813">Transport</keyword>
<dbReference type="Pfam" id="PF01855">
    <property type="entry name" value="POR_N"/>
    <property type="match status" value="1"/>
</dbReference>
<dbReference type="GeneID" id="302999516"/>
<dbReference type="GO" id="GO:0051539">
    <property type="term" value="F:4 iron, 4 sulfur cluster binding"/>
    <property type="evidence" value="ECO:0007669"/>
    <property type="project" value="UniProtKB-UniRule"/>
</dbReference>
<comment type="catalytic activity">
    <reaction evidence="13 14">
        <text>indole-3-pyruvate + 2 oxidized [2Fe-2S]-[ferredoxin] + CoA = (indol-3-yl)acetyl-CoA + 2 reduced [2Fe-2S]-[ferredoxin] + CO2 + H(+)</text>
        <dbReference type="Rhea" id="RHEA:12645"/>
        <dbReference type="Rhea" id="RHEA-COMP:10000"/>
        <dbReference type="Rhea" id="RHEA-COMP:10001"/>
        <dbReference type="ChEBI" id="CHEBI:15378"/>
        <dbReference type="ChEBI" id="CHEBI:16526"/>
        <dbReference type="ChEBI" id="CHEBI:17640"/>
        <dbReference type="ChEBI" id="CHEBI:33737"/>
        <dbReference type="ChEBI" id="CHEBI:33738"/>
        <dbReference type="ChEBI" id="CHEBI:57271"/>
        <dbReference type="ChEBI" id="CHEBI:57287"/>
        <dbReference type="EC" id="1.2.7.8"/>
    </reaction>
</comment>